<feature type="signal peptide" evidence="2">
    <location>
        <begin position="1"/>
        <end position="23"/>
    </location>
</feature>
<evidence type="ECO:0000313" key="3">
    <source>
        <dbReference type="EMBL" id="MXU83287.1"/>
    </source>
</evidence>
<sequence length="74" mass="8374">MVSSLLSCFLRFNILFFPLATHALQSHNCRKSTTEPTACLRRTARDNYTHKTAQPSRSAVRRVDTSKPPVSPKQ</sequence>
<evidence type="ECO:0000256" key="2">
    <source>
        <dbReference type="SAM" id="SignalP"/>
    </source>
</evidence>
<proteinExistence type="predicted"/>
<organism evidence="3">
    <name type="scientific">Ixodes ricinus</name>
    <name type="common">Common tick</name>
    <name type="synonym">Acarus ricinus</name>
    <dbReference type="NCBI Taxonomy" id="34613"/>
    <lineage>
        <taxon>Eukaryota</taxon>
        <taxon>Metazoa</taxon>
        <taxon>Ecdysozoa</taxon>
        <taxon>Arthropoda</taxon>
        <taxon>Chelicerata</taxon>
        <taxon>Arachnida</taxon>
        <taxon>Acari</taxon>
        <taxon>Parasitiformes</taxon>
        <taxon>Ixodida</taxon>
        <taxon>Ixodoidea</taxon>
        <taxon>Ixodidae</taxon>
        <taxon>Ixodinae</taxon>
        <taxon>Ixodes</taxon>
    </lineage>
</organism>
<keyword evidence="2" id="KW-0732">Signal</keyword>
<dbReference type="AlphaFoldDB" id="A0A6B0U286"/>
<feature type="region of interest" description="Disordered" evidence="1">
    <location>
        <begin position="40"/>
        <end position="74"/>
    </location>
</feature>
<dbReference type="EMBL" id="GIFC01001204">
    <property type="protein sequence ID" value="MXU83287.1"/>
    <property type="molecule type" value="Transcribed_RNA"/>
</dbReference>
<evidence type="ECO:0000256" key="1">
    <source>
        <dbReference type="SAM" id="MobiDB-lite"/>
    </source>
</evidence>
<feature type="chain" id="PRO_5025654562" evidence="2">
    <location>
        <begin position="24"/>
        <end position="74"/>
    </location>
</feature>
<protein>
    <submittedName>
        <fullName evidence="3">Putative secreted protein</fullName>
    </submittedName>
</protein>
<accession>A0A6B0U286</accession>
<name>A0A6B0U286_IXORI</name>
<reference evidence="3" key="1">
    <citation type="submission" date="2019-12" db="EMBL/GenBank/DDBJ databases">
        <title>An insight into the sialome of adult female Ixodes ricinus ticks feeding for 6 days.</title>
        <authorList>
            <person name="Perner J."/>
            <person name="Ribeiro J.M.C."/>
        </authorList>
    </citation>
    <scope>NUCLEOTIDE SEQUENCE</scope>
    <source>
        <strain evidence="3">Semi-engorged</strain>
        <tissue evidence="3">Salivary glands</tissue>
    </source>
</reference>